<evidence type="ECO:0000313" key="2">
    <source>
        <dbReference type="Proteomes" id="UP000006854"/>
    </source>
</evidence>
<dbReference type="AlphaFoldDB" id="F2R7D1"/>
<protein>
    <submittedName>
        <fullName evidence="1">Uncharacterized protein</fullName>
    </submittedName>
</protein>
<organism evidence="1 2">
    <name type="scientific">Streptomyces venezuelae (strain ATCC 10712 / CBS 650.69 / DSM 40230 / JCM 4526 / NBRC 13096 / PD 04745)</name>
    <dbReference type="NCBI Taxonomy" id="953739"/>
    <lineage>
        <taxon>Bacteria</taxon>
        <taxon>Bacillati</taxon>
        <taxon>Actinomycetota</taxon>
        <taxon>Actinomycetes</taxon>
        <taxon>Kitasatosporales</taxon>
        <taxon>Streptomycetaceae</taxon>
        <taxon>Streptomyces</taxon>
    </lineage>
</organism>
<proteinExistence type="predicted"/>
<accession>F2R7D1</accession>
<dbReference type="HOGENOM" id="CLU_219483_0_0_11"/>
<dbReference type="EMBL" id="FR845719">
    <property type="protein sequence ID" value="CCA53823.1"/>
    <property type="molecule type" value="Genomic_DNA"/>
</dbReference>
<dbReference type="Proteomes" id="UP000006854">
    <property type="component" value="Chromosome"/>
</dbReference>
<evidence type="ECO:0000313" key="1">
    <source>
        <dbReference type="EMBL" id="CCA53823.1"/>
    </source>
</evidence>
<gene>
    <name evidence="1" type="ordered locus">SVEN_0536</name>
</gene>
<keyword evidence="2" id="KW-1185">Reference proteome</keyword>
<dbReference type="eggNOG" id="ENOG5031XG2">
    <property type="taxonomic scope" value="Bacteria"/>
</dbReference>
<sequence>MPENTNPKPIEDEDIEVVAHGEDEEAEAGCIVNNSSDIS</sequence>
<dbReference type="PATRIC" id="fig|953739.5.peg.716"/>
<reference evidence="1 2" key="1">
    <citation type="journal article" date="2011" name="BMC Genomics">
        <title>Genome-wide analysis of the role of GlnR in Streptomyces venezuelae provides new insights into global nitrogen regulation in actinomycetes.</title>
        <authorList>
            <person name="Pullan S.T."/>
            <person name="Bibb M.J."/>
            <person name="Merrick M."/>
        </authorList>
    </citation>
    <scope>NUCLEOTIDE SEQUENCE [LARGE SCALE GENOMIC DNA]</scope>
    <source>
        <strain evidence="2">ATCC 10712 / CBS 650.69 / DSM 40230 / JCM 4526 / NBRC 13096 / PD 04745</strain>
    </source>
</reference>
<dbReference type="KEGG" id="sve:SVEN_0536"/>
<dbReference type="STRING" id="953739.SVEN_0536"/>
<name>F2R7D1_STRVP</name>